<protein>
    <submittedName>
        <fullName evidence="4">Molybdate transport system substrate-binding protein</fullName>
    </submittedName>
</protein>
<dbReference type="Pfam" id="PF13531">
    <property type="entry name" value="SBP_bac_11"/>
    <property type="match status" value="1"/>
</dbReference>
<dbReference type="EMBL" id="FXTY01000006">
    <property type="protein sequence ID" value="SMP28476.1"/>
    <property type="molecule type" value="Genomic_DNA"/>
</dbReference>
<accession>A0ABY1P971</accession>
<proteinExistence type="inferred from homology"/>
<dbReference type="NCBIfam" id="TIGR01256">
    <property type="entry name" value="modA"/>
    <property type="match status" value="1"/>
</dbReference>
<dbReference type="PANTHER" id="PTHR30632:SF17">
    <property type="entry name" value="MOLYBDATE-BINDING PROTEIN MODA"/>
    <property type="match status" value="1"/>
</dbReference>
<dbReference type="Gene3D" id="3.40.190.10">
    <property type="entry name" value="Periplasmic binding protein-like II"/>
    <property type="match status" value="2"/>
</dbReference>
<dbReference type="PANTHER" id="PTHR30632">
    <property type="entry name" value="MOLYBDATE-BINDING PERIPLASMIC PROTEIN"/>
    <property type="match status" value="1"/>
</dbReference>
<reference evidence="4 5" key="1">
    <citation type="submission" date="2017-05" db="EMBL/GenBank/DDBJ databases">
        <authorList>
            <person name="Varghese N."/>
            <person name="Submissions S."/>
        </authorList>
    </citation>
    <scope>NUCLEOTIDE SEQUENCE [LARGE SCALE GENOMIC DNA]</scope>
    <source>
        <strain evidence="4 5">DSM 29734</strain>
    </source>
</reference>
<evidence type="ECO:0000313" key="5">
    <source>
        <dbReference type="Proteomes" id="UP001157961"/>
    </source>
</evidence>
<keyword evidence="5" id="KW-1185">Reference proteome</keyword>
<organism evidence="4 5">
    <name type="scientific">Shimia sagamensis</name>
    <dbReference type="NCBI Taxonomy" id="1566352"/>
    <lineage>
        <taxon>Bacteria</taxon>
        <taxon>Pseudomonadati</taxon>
        <taxon>Pseudomonadota</taxon>
        <taxon>Alphaproteobacteria</taxon>
        <taxon>Rhodobacterales</taxon>
        <taxon>Roseobacteraceae</taxon>
    </lineage>
</organism>
<evidence type="ECO:0000256" key="3">
    <source>
        <dbReference type="ARBA" id="ARBA00022729"/>
    </source>
</evidence>
<evidence type="ECO:0000256" key="2">
    <source>
        <dbReference type="ARBA" id="ARBA00022723"/>
    </source>
</evidence>
<comment type="caution">
    <text evidence="4">The sequence shown here is derived from an EMBL/GenBank/DDBJ whole genome shotgun (WGS) entry which is preliminary data.</text>
</comment>
<comment type="similarity">
    <text evidence="1">Belongs to the bacterial solute-binding protein ModA family.</text>
</comment>
<gene>
    <name evidence="4" type="ORF">SAMN06265373_10645</name>
</gene>
<evidence type="ECO:0000313" key="4">
    <source>
        <dbReference type="EMBL" id="SMP28476.1"/>
    </source>
</evidence>
<name>A0ABY1P971_9RHOB</name>
<dbReference type="PIRSF" id="PIRSF004846">
    <property type="entry name" value="ModA"/>
    <property type="match status" value="1"/>
</dbReference>
<keyword evidence="3" id="KW-0732">Signal</keyword>
<dbReference type="InterPro" id="IPR005950">
    <property type="entry name" value="ModA"/>
</dbReference>
<evidence type="ECO:0000256" key="1">
    <source>
        <dbReference type="ARBA" id="ARBA00009175"/>
    </source>
</evidence>
<dbReference type="SUPFAM" id="SSF53850">
    <property type="entry name" value="Periplasmic binding protein-like II"/>
    <property type="match status" value="1"/>
</dbReference>
<sequence length="262" mass="27920">MGSMLRSYFSVLLLATGIFGVAVSSVRAEQISIFAAASLQEAVSDVISRFEEKSGHKITASFAGSSTLARQVAYGAPADVVMLANVKWMTYLNNKGLLAKENINTRFGNELALVVPVSIAASSKEGVVADLSEILKSGKVAMALVEAVPAGIYGREALQSLGLWEGIRPNVVETDNVRAALALVALGEVAAGIVYATDAEVDDRVRIAARFTADLHSKIVYPTAVVTGQDRPEVLEFMTYMESDAAREAFANRGFVVLEETQ</sequence>
<dbReference type="InterPro" id="IPR050682">
    <property type="entry name" value="ModA/WtpA"/>
</dbReference>
<dbReference type="Proteomes" id="UP001157961">
    <property type="component" value="Unassembled WGS sequence"/>
</dbReference>
<keyword evidence="2" id="KW-0479">Metal-binding</keyword>